<dbReference type="OrthoDB" id="5823731at2759"/>
<dbReference type="PANTHER" id="PTHR37446">
    <property type="entry name" value="CLAUDIN-LIKE IN CAENORHABDITIS"/>
    <property type="match status" value="1"/>
</dbReference>
<organism evidence="2">
    <name type="scientific">Steinernema carpocapsae</name>
    <name type="common">Entomopathogenic nematode</name>
    <dbReference type="NCBI Taxonomy" id="34508"/>
    <lineage>
        <taxon>Eukaryota</taxon>
        <taxon>Metazoa</taxon>
        <taxon>Ecdysozoa</taxon>
        <taxon>Nematoda</taxon>
        <taxon>Chromadorea</taxon>
        <taxon>Rhabditida</taxon>
        <taxon>Tylenchina</taxon>
        <taxon>Panagrolaimomorpha</taxon>
        <taxon>Strongyloidoidea</taxon>
        <taxon>Steinernematidae</taxon>
        <taxon>Steinernema</taxon>
    </lineage>
</organism>
<feature type="transmembrane region" description="Helical" evidence="1">
    <location>
        <begin position="109"/>
        <end position="132"/>
    </location>
</feature>
<feature type="transmembrane region" description="Helical" evidence="1">
    <location>
        <begin position="7"/>
        <end position="28"/>
    </location>
</feature>
<evidence type="ECO:0000256" key="1">
    <source>
        <dbReference type="SAM" id="Phobius"/>
    </source>
</evidence>
<keyword evidence="1" id="KW-0812">Transmembrane</keyword>
<proteinExistence type="predicted"/>
<keyword evidence="1" id="KW-0472">Membrane</keyword>
<sequence length="182" mass="19785">MCVCSFLGQIVFGGLMLVALVLTVIPIFTSGWQQYKSEHGGEEVNTGIFKFSCKNDKGDWCKKWWENMPPKMKAVAACMCLALITQAFAILWTIVTLCACCCKQFLIHLLPFLAFISALFLAIAVGIFGVYHKSDITGLDNIKYAPTGSPTYSFYLACGALAASMADVVVGILTVTLANKCL</sequence>
<dbReference type="Pfam" id="PF06653">
    <property type="entry name" value="Claudin_3"/>
    <property type="match status" value="1"/>
</dbReference>
<reference evidence="2" key="1">
    <citation type="submission" date="2013-11" db="EMBL/GenBank/DDBJ databases">
        <authorList>
            <person name="Sternberg P."/>
            <person name="Dillman A."/>
            <person name="Macchietto M."/>
        </authorList>
    </citation>
    <scope>NUCLEOTIDE SEQUENCE</scope>
    <source>
        <strain evidence="2">ALL</strain>
    </source>
</reference>
<dbReference type="AlphaFoldDB" id="A0A4U5NEJ5"/>
<evidence type="ECO:0000313" key="2">
    <source>
        <dbReference type="EMBL" id="TKR81194.1"/>
    </source>
</evidence>
<gene>
    <name evidence="2" type="ORF">L596_015109</name>
</gene>
<protein>
    <submittedName>
        <fullName evidence="2">Uncharacterized protein</fullName>
    </submittedName>
</protein>
<dbReference type="InterPro" id="IPR009545">
    <property type="entry name" value="Claudin-like"/>
</dbReference>
<keyword evidence="1" id="KW-1133">Transmembrane helix</keyword>
<reference evidence="2" key="2">
    <citation type="journal article" date="2015" name="Genome Biol.">
        <title>Comparative genomics of Steinernema reveals deeply conserved gene regulatory networks.</title>
        <authorList>
            <person name="Dillman A.R."/>
            <person name="Macchietto M."/>
            <person name="Porter C.F."/>
            <person name="Rogers A."/>
            <person name="Williams B."/>
            <person name="Antoshechkin I."/>
            <person name="Lee M.M."/>
            <person name="Goodwin Z."/>
            <person name="Lu X."/>
            <person name="Lewis E.E."/>
            <person name="Goodrich-Blair H."/>
            <person name="Stock S.P."/>
            <person name="Adams B.J."/>
            <person name="Sternberg P.W."/>
            <person name="Mortazavi A."/>
        </authorList>
    </citation>
    <scope>NUCLEOTIDE SEQUENCE [LARGE SCALE GENOMIC DNA]</scope>
    <source>
        <strain evidence="2">ALL</strain>
    </source>
</reference>
<dbReference type="EMBL" id="AZBU02000004">
    <property type="protein sequence ID" value="TKR81194.1"/>
    <property type="molecule type" value="Genomic_DNA"/>
</dbReference>
<dbReference type="Gene3D" id="1.20.140.150">
    <property type="match status" value="1"/>
</dbReference>
<feature type="transmembrane region" description="Helical" evidence="1">
    <location>
        <begin position="74"/>
        <end position="102"/>
    </location>
</feature>
<name>A0A4U5NEJ5_STECR</name>
<dbReference type="PANTHER" id="PTHR37446:SF1">
    <property type="entry name" value="CLAUDIN"/>
    <property type="match status" value="1"/>
</dbReference>
<reference evidence="2" key="3">
    <citation type="journal article" date="2019" name="G3 (Bethesda)">
        <title>Hybrid Assembly of the Genome of the Entomopathogenic Nematode Steinernema carpocapsae Identifies the X-Chromosome.</title>
        <authorList>
            <person name="Serra L."/>
            <person name="Macchietto M."/>
            <person name="Macias-Munoz A."/>
            <person name="McGill C.J."/>
            <person name="Rodriguez I.M."/>
            <person name="Rodriguez B."/>
            <person name="Murad R."/>
            <person name="Mortazavi A."/>
        </authorList>
    </citation>
    <scope>NUCLEOTIDE SEQUENCE</scope>
    <source>
        <strain evidence="2">ALL</strain>
    </source>
</reference>
<feature type="transmembrane region" description="Helical" evidence="1">
    <location>
        <begin position="152"/>
        <end position="178"/>
    </location>
</feature>
<accession>A0A4U5NEJ5</accession>
<comment type="caution">
    <text evidence="2">The sequence shown here is derived from an EMBL/GenBank/DDBJ whole genome shotgun (WGS) entry which is preliminary data.</text>
</comment>